<accession>A0A9W3GCX4</accession>
<dbReference type="RefSeq" id="XP_045376556.1">
    <property type="nucleotide sequence ID" value="XM_045520600.1"/>
</dbReference>
<evidence type="ECO:0000313" key="2">
    <source>
        <dbReference type="RefSeq" id="XP_045376556.1"/>
    </source>
</evidence>
<organism evidence="2">
    <name type="scientific">Camelus bactrianus</name>
    <name type="common">Bactrian camel</name>
    <dbReference type="NCBI Taxonomy" id="9837"/>
    <lineage>
        <taxon>Eukaryota</taxon>
        <taxon>Metazoa</taxon>
        <taxon>Chordata</taxon>
        <taxon>Craniata</taxon>
        <taxon>Vertebrata</taxon>
        <taxon>Euteleostomi</taxon>
        <taxon>Mammalia</taxon>
        <taxon>Eutheria</taxon>
        <taxon>Laurasiatheria</taxon>
        <taxon>Artiodactyla</taxon>
        <taxon>Tylopoda</taxon>
        <taxon>Camelidae</taxon>
        <taxon>Camelus</taxon>
    </lineage>
</organism>
<sequence length="207" mass="22586">MAPGLPWRWPGSSAAFLQQLFSFSPLTNSFEVRSRCESAFLAFGFSTLLTQPREPIGETLRPVWGQMDKCYPVTTQRHRVKNGKKQDSEAMTPKTTGGPNDAAPKEETDVLSQDEGEVRSPGEEAASPIPAGQEVAEEEAVSVPPGGEVRKPLPQLGHPSMALTEKPQGAAGWRGHGEGGQWWGVLGHPQDDWAKLLSQWRNSSVWS</sequence>
<protein>
    <submittedName>
        <fullName evidence="2">Uncharacterized protein LOC105073055 isoform X1</fullName>
    </submittedName>
</protein>
<name>A0A9W3GCX4_CAMBA</name>
<gene>
    <name evidence="2" type="primary">LOC105073055</name>
</gene>
<proteinExistence type="predicted"/>
<reference evidence="2" key="1">
    <citation type="submission" date="2025-08" db="UniProtKB">
        <authorList>
            <consortium name="RefSeq"/>
        </authorList>
    </citation>
    <scope>IDENTIFICATION</scope>
    <source>
        <tissue evidence="2">Blood</tissue>
    </source>
</reference>
<evidence type="ECO:0000256" key="1">
    <source>
        <dbReference type="SAM" id="MobiDB-lite"/>
    </source>
</evidence>
<feature type="region of interest" description="Disordered" evidence="1">
    <location>
        <begin position="74"/>
        <end position="178"/>
    </location>
</feature>
<dbReference type="AlphaFoldDB" id="A0A9W3GCX4"/>